<comment type="caution">
    <text evidence="2">The sequence shown here is derived from an EMBL/GenBank/DDBJ whole genome shotgun (WGS) entry which is preliminary data.</text>
</comment>
<gene>
    <name evidence="2" type="ORF">JF74_18970</name>
</gene>
<protein>
    <recommendedName>
        <fullName evidence="4">LL-H family phage holin</fullName>
    </recommendedName>
</protein>
<dbReference type="HOGENOM" id="CLU_176205_0_0_9"/>
<evidence type="ECO:0000313" key="2">
    <source>
        <dbReference type="EMBL" id="KJY54720.1"/>
    </source>
</evidence>
<accession>A0A0F4L7X1</accession>
<evidence type="ECO:0008006" key="4">
    <source>
        <dbReference type="Google" id="ProtNLM"/>
    </source>
</evidence>
<evidence type="ECO:0000256" key="1">
    <source>
        <dbReference type="SAM" id="Phobius"/>
    </source>
</evidence>
<dbReference type="PATRIC" id="fig|1218507.3.peg.43"/>
<dbReference type="Proteomes" id="UP000033531">
    <property type="component" value="Unassembled WGS sequence"/>
</dbReference>
<dbReference type="EMBL" id="JXLI01000019">
    <property type="protein sequence ID" value="KJY54720.1"/>
    <property type="molecule type" value="Genomic_DNA"/>
</dbReference>
<organism evidence="2 3">
    <name type="scientific">Lactobacillus melliventris</name>
    <dbReference type="NCBI Taxonomy" id="1218507"/>
    <lineage>
        <taxon>Bacteria</taxon>
        <taxon>Bacillati</taxon>
        <taxon>Bacillota</taxon>
        <taxon>Bacilli</taxon>
        <taxon>Lactobacillales</taxon>
        <taxon>Lactobacillaceae</taxon>
        <taxon>Lactobacillus</taxon>
    </lineage>
</organism>
<keyword evidence="1" id="KW-0472">Membrane</keyword>
<evidence type="ECO:0000313" key="3">
    <source>
        <dbReference type="Proteomes" id="UP000033531"/>
    </source>
</evidence>
<reference evidence="2 3" key="1">
    <citation type="submission" date="2015-01" db="EMBL/GenBank/DDBJ databases">
        <title>Comparative genomics of the lactic acid bacteria isolated from the honey bee gut.</title>
        <authorList>
            <person name="Ellegaard K.M."/>
            <person name="Tamarit D."/>
            <person name="Javelind E."/>
            <person name="Olofsson T."/>
            <person name="Andersson S.G."/>
            <person name="Vasquez A."/>
        </authorList>
    </citation>
    <scope>NUCLEOTIDE SEQUENCE [LARGE SCALE GENOMIC DNA]</scope>
    <source>
        <strain evidence="2 3">Hma8</strain>
        <plasmid evidence="2">pHma8p1</plasmid>
    </source>
</reference>
<feature type="transmembrane region" description="Helical" evidence="1">
    <location>
        <begin position="7"/>
        <end position="29"/>
    </location>
</feature>
<name>A0A0F4L7X1_9LACO</name>
<dbReference type="RefSeq" id="WP_046325819.1">
    <property type="nucleotide sequence ID" value="NZ_JBHTMT010000007.1"/>
</dbReference>
<geneLocation type="plasmid" evidence="2">
    <name>pHma8p1</name>
</geneLocation>
<keyword evidence="1" id="KW-1133">Transmembrane helix</keyword>
<sequence>MINFKNLLDIIGILIVVLAFLFVGIYPYIQIHNRNLADKLKVWYIIAKEIVKDESSKNKTGAEKKASATKKLVKHAANLKVPVNKDFANDLIQHVYNETKK</sequence>
<keyword evidence="2" id="KW-0614">Plasmid</keyword>
<dbReference type="AlphaFoldDB" id="A0A0F4L7X1"/>
<keyword evidence="1" id="KW-0812">Transmembrane</keyword>
<proteinExistence type="predicted"/>